<dbReference type="AlphaFoldDB" id="A0A0G0VLB6"/>
<protein>
    <submittedName>
        <fullName evidence="1">Cytidylate kinase</fullName>
    </submittedName>
</protein>
<sequence length="184" mass="21577">MAVIRVTGHIGSGKSSLCKELANALGYEYHYTGGIMRQMAAEMNLSMEDFYKWLEQHPDKEEAVDYRQEDLMVKNDNLIVEGRMAPFLSCAFKTVNILLKVRPEEGAKRLQKRPENKNKTIEEIMLMVKERTAMERKRYYELYDLENHLDENDPIFKLVIDTTYMTEAEVLDYAVTWIPRLIED</sequence>
<gene>
    <name evidence="1" type="ORF">UU54_C0002G0017</name>
</gene>
<keyword evidence="1" id="KW-0418">Kinase</keyword>
<keyword evidence="1" id="KW-0808">Transferase</keyword>
<dbReference type="Pfam" id="PF13238">
    <property type="entry name" value="AAA_18"/>
    <property type="match status" value="1"/>
</dbReference>
<dbReference type="InterPro" id="IPR027417">
    <property type="entry name" value="P-loop_NTPase"/>
</dbReference>
<dbReference type="Gene3D" id="3.40.50.300">
    <property type="entry name" value="P-loop containing nucleotide triphosphate hydrolases"/>
    <property type="match status" value="2"/>
</dbReference>
<evidence type="ECO:0000313" key="2">
    <source>
        <dbReference type="Proteomes" id="UP000033903"/>
    </source>
</evidence>
<proteinExistence type="predicted"/>
<organism evidence="1 2">
    <name type="scientific">Candidatus Yanofskybacteria bacterium GW2011_GWA2_41_22</name>
    <dbReference type="NCBI Taxonomy" id="1619023"/>
    <lineage>
        <taxon>Bacteria</taxon>
        <taxon>Candidatus Yanofskyibacteriota</taxon>
    </lineage>
</organism>
<comment type="caution">
    <text evidence="1">The sequence shown here is derived from an EMBL/GenBank/DDBJ whole genome shotgun (WGS) entry which is preliminary data.</text>
</comment>
<accession>A0A0G0VLB6</accession>
<dbReference type="Proteomes" id="UP000033903">
    <property type="component" value="Unassembled WGS sequence"/>
</dbReference>
<dbReference type="GO" id="GO:0016301">
    <property type="term" value="F:kinase activity"/>
    <property type="evidence" value="ECO:0007669"/>
    <property type="project" value="UniProtKB-KW"/>
</dbReference>
<name>A0A0G0VLB6_9BACT</name>
<dbReference type="SUPFAM" id="SSF52540">
    <property type="entry name" value="P-loop containing nucleoside triphosphate hydrolases"/>
    <property type="match status" value="1"/>
</dbReference>
<reference evidence="1 2" key="1">
    <citation type="journal article" date="2015" name="Nature">
        <title>rRNA introns, odd ribosomes, and small enigmatic genomes across a large radiation of phyla.</title>
        <authorList>
            <person name="Brown C.T."/>
            <person name="Hug L.A."/>
            <person name="Thomas B.C."/>
            <person name="Sharon I."/>
            <person name="Castelle C.J."/>
            <person name="Singh A."/>
            <person name="Wilkins M.J."/>
            <person name="Williams K.H."/>
            <person name="Banfield J.F."/>
        </authorList>
    </citation>
    <scope>NUCLEOTIDE SEQUENCE [LARGE SCALE GENOMIC DNA]</scope>
</reference>
<dbReference type="EMBL" id="LCBA01000002">
    <property type="protein sequence ID" value="KKS01644.1"/>
    <property type="molecule type" value="Genomic_DNA"/>
</dbReference>
<evidence type="ECO:0000313" key="1">
    <source>
        <dbReference type="EMBL" id="KKS01644.1"/>
    </source>
</evidence>